<evidence type="ECO:0000313" key="2">
    <source>
        <dbReference type="Proteomes" id="UP000000580"/>
    </source>
</evidence>
<proteinExistence type="predicted"/>
<organism evidence="1 2">
    <name type="scientific">Mycolicibacterium paratuberculosis (strain ATCC BAA-968 / K-10)</name>
    <name type="common">Mycobacterium paratuberculosis</name>
    <dbReference type="NCBI Taxonomy" id="262316"/>
    <lineage>
        <taxon>Bacteria</taxon>
        <taxon>Bacillati</taxon>
        <taxon>Actinomycetota</taxon>
        <taxon>Actinomycetes</taxon>
        <taxon>Mycobacteriales</taxon>
        <taxon>Mycobacteriaceae</taxon>
        <taxon>Mycobacterium</taxon>
        <taxon>Mycobacterium avium complex (MAC)</taxon>
    </lineage>
</organism>
<accession>Q73TA5</accession>
<dbReference type="EMBL" id="AE016958">
    <property type="protein sequence ID" value="AAS06363.1"/>
    <property type="molecule type" value="Genomic_DNA"/>
</dbReference>
<keyword evidence="2" id="KW-1185">Reference proteome</keyword>
<reference evidence="1 2" key="1">
    <citation type="journal article" date="2005" name="Proc. Natl. Acad. Sci. U.S.A.">
        <title>The complete genome sequence of Mycobacterium avium subspecies paratuberculosis.</title>
        <authorList>
            <person name="Li L."/>
            <person name="Bannantine J.P."/>
            <person name="Zhang Q."/>
            <person name="Amonsin A."/>
            <person name="May B.J."/>
            <person name="Alt D."/>
            <person name="Banerji N."/>
            <person name="Kanjilal S."/>
            <person name="Kapur V."/>
        </authorList>
    </citation>
    <scope>NUCLEOTIDE SEQUENCE [LARGE SCALE GENOMIC DNA]</scope>
    <source>
        <strain evidence="2">ATCC BAA-968 / K-10</strain>
    </source>
</reference>
<dbReference type="STRING" id="262316.MAP_3813"/>
<dbReference type="InterPro" id="IPR032568">
    <property type="entry name" value="DUF4926"/>
</dbReference>
<dbReference type="eggNOG" id="ENOG50326G7">
    <property type="taxonomic scope" value="Bacteria"/>
</dbReference>
<sequence length="101" mass="11394">MDTRKRRCGALGDGDPYEQMRERKALRPREYDVIRLLRPLPEHNLPAGSRGTIVMDYTKDSDSTLPSAYEVEFSDVDGVTQALVTLSGDDLEVVWRPDPDA</sequence>
<name>Q73TA5_MYCPA</name>
<dbReference type="HOGENOM" id="CLU_179984_0_0_11"/>
<dbReference type="KEGG" id="mpa:MAP_3813"/>
<protein>
    <recommendedName>
        <fullName evidence="3">DUF4926 domain-containing protein</fullName>
    </recommendedName>
</protein>
<dbReference type="AlphaFoldDB" id="Q73TA5"/>
<gene>
    <name evidence="1" type="ordered locus">MAP_3813</name>
</gene>
<dbReference type="Pfam" id="PF16277">
    <property type="entry name" value="DUF4926"/>
    <property type="match status" value="1"/>
</dbReference>
<evidence type="ECO:0008006" key="3">
    <source>
        <dbReference type="Google" id="ProtNLM"/>
    </source>
</evidence>
<dbReference type="Proteomes" id="UP000000580">
    <property type="component" value="Chromosome"/>
</dbReference>
<evidence type="ECO:0000313" key="1">
    <source>
        <dbReference type="EMBL" id="AAS06363.1"/>
    </source>
</evidence>